<keyword evidence="8" id="KW-0614">Plasmid</keyword>
<feature type="transmembrane region" description="Helical" evidence="7">
    <location>
        <begin position="38"/>
        <end position="64"/>
    </location>
</feature>
<protein>
    <submittedName>
        <fullName evidence="8">DoxX family protein</fullName>
    </submittedName>
</protein>
<evidence type="ECO:0000256" key="2">
    <source>
        <dbReference type="ARBA" id="ARBA00006679"/>
    </source>
</evidence>
<evidence type="ECO:0000256" key="5">
    <source>
        <dbReference type="ARBA" id="ARBA00022989"/>
    </source>
</evidence>
<dbReference type="RefSeq" id="WP_245126156.1">
    <property type="nucleotide sequence ID" value="NZ_CP095062.1"/>
</dbReference>
<feature type="transmembrane region" description="Helical" evidence="7">
    <location>
        <begin position="95"/>
        <end position="114"/>
    </location>
</feature>
<evidence type="ECO:0000256" key="7">
    <source>
        <dbReference type="SAM" id="Phobius"/>
    </source>
</evidence>
<keyword evidence="9" id="KW-1185">Reference proteome</keyword>
<gene>
    <name evidence="8" type="ORF">MUN86_23570</name>
</gene>
<dbReference type="EMBL" id="CP095062">
    <property type="protein sequence ID" value="UOQ68696.1"/>
    <property type="molecule type" value="Genomic_DNA"/>
</dbReference>
<feature type="transmembrane region" description="Helical" evidence="7">
    <location>
        <begin position="71"/>
        <end position="89"/>
    </location>
</feature>
<reference evidence="8" key="1">
    <citation type="submission" date="2022-04" db="EMBL/GenBank/DDBJ databases">
        <title>Hymenobacter sp. isolated from the air.</title>
        <authorList>
            <person name="Won M."/>
            <person name="Lee C.-M."/>
            <person name="Woen H.-Y."/>
            <person name="Kwon S.-W."/>
        </authorList>
    </citation>
    <scope>NUCLEOTIDE SEQUENCE</scope>
    <source>
        <strain evidence="8">5420S-77</strain>
        <plasmid evidence="8">unnamed1</plasmid>
    </source>
</reference>
<dbReference type="Proteomes" id="UP000830401">
    <property type="component" value="Plasmid unnamed1"/>
</dbReference>
<proteinExistence type="inferred from homology"/>
<dbReference type="InterPro" id="IPR051907">
    <property type="entry name" value="DoxX-like_oxidoreductase"/>
</dbReference>
<evidence type="ECO:0000256" key="4">
    <source>
        <dbReference type="ARBA" id="ARBA00022692"/>
    </source>
</evidence>
<evidence type="ECO:0000256" key="3">
    <source>
        <dbReference type="ARBA" id="ARBA00022475"/>
    </source>
</evidence>
<comment type="subcellular location">
    <subcellularLocation>
        <location evidence="1">Cell membrane</location>
        <topology evidence="1">Multi-pass membrane protein</topology>
    </subcellularLocation>
</comment>
<dbReference type="PANTHER" id="PTHR33452">
    <property type="entry name" value="OXIDOREDUCTASE CATD-RELATED"/>
    <property type="match status" value="1"/>
</dbReference>
<dbReference type="PANTHER" id="PTHR33452:SF1">
    <property type="entry name" value="INNER MEMBRANE PROTEIN YPHA-RELATED"/>
    <property type="match status" value="1"/>
</dbReference>
<comment type="similarity">
    <text evidence="2">Belongs to the DoxX family.</text>
</comment>
<dbReference type="InterPro" id="IPR032808">
    <property type="entry name" value="DoxX"/>
</dbReference>
<geneLocation type="plasmid" evidence="8 9">
    <name>unnamed1</name>
</geneLocation>
<evidence type="ECO:0000256" key="1">
    <source>
        <dbReference type="ARBA" id="ARBA00004651"/>
    </source>
</evidence>
<feature type="transmembrane region" description="Helical" evidence="7">
    <location>
        <begin position="7"/>
        <end position="26"/>
    </location>
</feature>
<accession>A0ABY4GD28</accession>
<organism evidence="8 9">
    <name type="scientific">Hymenobacter volaticus</name>
    <dbReference type="NCBI Taxonomy" id="2932254"/>
    <lineage>
        <taxon>Bacteria</taxon>
        <taxon>Pseudomonadati</taxon>
        <taxon>Bacteroidota</taxon>
        <taxon>Cytophagia</taxon>
        <taxon>Cytophagales</taxon>
        <taxon>Hymenobacteraceae</taxon>
        <taxon>Hymenobacter</taxon>
    </lineage>
</organism>
<keyword evidence="6 7" id="KW-0472">Membrane</keyword>
<name>A0ABY4GD28_9BACT</name>
<evidence type="ECO:0000313" key="8">
    <source>
        <dbReference type="EMBL" id="UOQ68696.1"/>
    </source>
</evidence>
<evidence type="ECO:0000313" key="9">
    <source>
        <dbReference type="Proteomes" id="UP000830401"/>
    </source>
</evidence>
<keyword evidence="3" id="KW-1003">Cell membrane</keyword>
<dbReference type="Pfam" id="PF07681">
    <property type="entry name" value="DoxX"/>
    <property type="match status" value="1"/>
</dbReference>
<keyword evidence="4 7" id="KW-0812">Transmembrane</keyword>
<sequence>MSSSTRNIIAWVLQGLVGLAFIGFGIKKLTDLPGTVGMFSSIGLPGAMAYVISVAELLGGIGLLIPRFTRLAAMGLVIIMIGAVVVHATVIPGGIANGAPALVLLALLLVILWLRRPVAATA</sequence>
<evidence type="ECO:0000256" key="6">
    <source>
        <dbReference type="ARBA" id="ARBA00023136"/>
    </source>
</evidence>
<keyword evidence="5 7" id="KW-1133">Transmembrane helix</keyword>